<dbReference type="GO" id="GO:0044550">
    <property type="term" value="P:secondary metabolite biosynthetic process"/>
    <property type="evidence" value="ECO:0007669"/>
    <property type="project" value="UniProtKB-ARBA"/>
</dbReference>
<keyword evidence="2" id="KW-0274">FAD</keyword>
<evidence type="ECO:0000256" key="1">
    <source>
        <dbReference type="ARBA" id="ARBA00022630"/>
    </source>
</evidence>
<name>A0A5C6GEF3_METRR</name>
<keyword evidence="1" id="KW-0285">Flavoprotein</keyword>
<dbReference type="PRINTS" id="PR00420">
    <property type="entry name" value="RNGMNOXGNASE"/>
</dbReference>
<evidence type="ECO:0000313" key="6">
    <source>
        <dbReference type="EMBL" id="TWU75367.1"/>
    </source>
</evidence>
<dbReference type="PANTHER" id="PTHR46720:SF5">
    <property type="entry name" value="HYDROXYLASE, PUTATIVE (AFU_ORTHOLOGUE AFUA_3G01460)-RELATED"/>
    <property type="match status" value="1"/>
</dbReference>
<feature type="domain" description="FAD-binding" evidence="5">
    <location>
        <begin position="161"/>
        <end position="374"/>
    </location>
</feature>
<dbReference type="FunFam" id="3.50.50.60:FF:000153">
    <property type="entry name" value="Salicylate hydroxylase, putative"/>
    <property type="match status" value="1"/>
</dbReference>
<dbReference type="Pfam" id="PF01494">
    <property type="entry name" value="FAD_binding_3"/>
    <property type="match status" value="1"/>
</dbReference>
<keyword evidence="3" id="KW-0560">Oxidoreductase</keyword>
<dbReference type="PANTHER" id="PTHR46720">
    <property type="entry name" value="HYDROXYLASE, PUTATIVE (AFU_ORTHOLOGUE AFUA_3G01460)-RELATED"/>
    <property type="match status" value="1"/>
</dbReference>
<dbReference type="SUPFAM" id="SSF54373">
    <property type="entry name" value="FAD-linked reductases, C-terminal domain"/>
    <property type="match status" value="1"/>
</dbReference>
<keyword evidence="4" id="KW-1133">Transmembrane helix</keyword>
<dbReference type="InterPro" id="IPR036188">
    <property type="entry name" value="FAD/NAD-bd_sf"/>
</dbReference>
<dbReference type="SUPFAM" id="SSF51905">
    <property type="entry name" value="FAD/NAD(P)-binding domain"/>
    <property type="match status" value="1"/>
</dbReference>
<evidence type="ECO:0000256" key="3">
    <source>
        <dbReference type="ARBA" id="ARBA00023002"/>
    </source>
</evidence>
<gene>
    <name evidence="6" type="ORF">ED733_000299</name>
</gene>
<evidence type="ECO:0000256" key="4">
    <source>
        <dbReference type="SAM" id="Phobius"/>
    </source>
</evidence>
<dbReference type="GO" id="GO:0071949">
    <property type="term" value="F:FAD binding"/>
    <property type="evidence" value="ECO:0007669"/>
    <property type="project" value="InterPro"/>
</dbReference>
<evidence type="ECO:0000256" key="2">
    <source>
        <dbReference type="ARBA" id="ARBA00022827"/>
    </source>
</evidence>
<evidence type="ECO:0000313" key="7">
    <source>
        <dbReference type="Proteomes" id="UP000317257"/>
    </source>
</evidence>
<dbReference type="InterPro" id="IPR002938">
    <property type="entry name" value="FAD-bd"/>
</dbReference>
<dbReference type="InterPro" id="IPR051104">
    <property type="entry name" value="FAD_monoxygenase"/>
</dbReference>
<evidence type="ECO:0000259" key="5">
    <source>
        <dbReference type="Pfam" id="PF01494"/>
    </source>
</evidence>
<feature type="transmembrane region" description="Helical" evidence="4">
    <location>
        <begin position="12"/>
        <end position="31"/>
    </location>
</feature>
<sequence>MNHPASASPKQFTVTIVGGGIGGVILAIGLLRRNVRVQIYEAATAFGETGLGLSISPAAHRALPLIDPHIREVYDSLVTTHADSPGYDEFRQTWFEVLWATGPQADETLMDLKALPSGQTSVRRADLLLALVGMVPQNLIHLGKRLQNIDQIDDEIQLFFEDGTSVAADVVVGCDGIKSRVRHSILSLEELEKAKPRFSGMYCYRAVLDMDTVIEAVGDRRARLSTWYIGKGGYGITYPIQRVKKVNIGLYKSCETWNNEDWIREATREDMERDFGHMGKYVNRLIKHMPSTSQWAVFEHPNISTYFNSRLAILGDAAHASTPHQGAGAGQAIEDAHVLAELLADPSVTSKEHVESVFHAYDAVRRPRSQQVVAGSREIAETLCLSCRGIGDDADKLKETWQERFHWLWDIDLQEQVDNARQIMLQRIGKKGAAL</sequence>
<accession>A0A5C6GEF3</accession>
<reference evidence="7" key="1">
    <citation type="submission" date="2018-12" db="EMBL/GenBank/DDBJ databases">
        <title>The complete genome of Metarhizium rileyi, a key fungal pathogen of Lepidoptera.</title>
        <authorList>
            <person name="Binneck E."/>
            <person name="Lastra C.C.L."/>
            <person name="Sosa-Gomez D.R."/>
        </authorList>
    </citation>
    <scope>NUCLEOTIDE SEQUENCE [LARGE SCALE GENOMIC DNA]</scope>
    <source>
        <strain evidence="7">Cep018-CH2</strain>
    </source>
</reference>
<comment type="caution">
    <text evidence="6">The sequence shown here is derived from an EMBL/GenBank/DDBJ whole genome shotgun (WGS) entry which is preliminary data.</text>
</comment>
<keyword evidence="4" id="KW-0812">Transmembrane</keyword>
<keyword evidence="4" id="KW-0472">Membrane</keyword>
<dbReference type="Gene3D" id="3.50.50.60">
    <property type="entry name" value="FAD/NAD(P)-binding domain"/>
    <property type="match status" value="1"/>
</dbReference>
<dbReference type="Proteomes" id="UP000317257">
    <property type="component" value="Unassembled WGS sequence"/>
</dbReference>
<dbReference type="AlphaFoldDB" id="A0A5C6GEF3"/>
<dbReference type="GO" id="GO:0016491">
    <property type="term" value="F:oxidoreductase activity"/>
    <property type="evidence" value="ECO:0007669"/>
    <property type="project" value="UniProtKB-KW"/>
</dbReference>
<organism evidence="6 7">
    <name type="scientific">Metarhizium rileyi (strain RCEF 4871)</name>
    <name type="common">Nomuraea rileyi</name>
    <dbReference type="NCBI Taxonomy" id="1649241"/>
    <lineage>
        <taxon>Eukaryota</taxon>
        <taxon>Fungi</taxon>
        <taxon>Dikarya</taxon>
        <taxon>Ascomycota</taxon>
        <taxon>Pezizomycotina</taxon>
        <taxon>Sordariomycetes</taxon>
        <taxon>Hypocreomycetidae</taxon>
        <taxon>Hypocreales</taxon>
        <taxon>Clavicipitaceae</taxon>
        <taxon>Metarhizium</taxon>
    </lineage>
</organism>
<dbReference type="EMBL" id="SBHS01000007">
    <property type="protein sequence ID" value="TWU75367.1"/>
    <property type="molecule type" value="Genomic_DNA"/>
</dbReference>
<protein>
    <recommendedName>
        <fullName evidence="5">FAD-binding domain-containing protein</fullName>
    </recommendedName>
</protein>
<proteinExistence type="predicted"/>